<organism evidence="1 2">
    <name type="scientific">Diversispora epigaea</name>
    <dbReference type="NCBI Taxonomy" id="1348612"/>
    <lineage>
        <taxon>Eukaryota</taxon>
        <taxon>Fungi</taxon>
        <taxon>Fungi incertae sedis</taxon>
        <taxon>Mucoromycota</taxon>
        <taxon>Glomeromycotina</taxon>
        <taxon>Glomeromycetes</taxon>
        <taxon>Diversisporales</taxon>
        <taxon>Diversisporaceae</taxon>
        <taxon>Diversispora</taxon>
    </lineage>
</organism>
<reference evidence="1 2" key="1">
    <citation type="submission" date="2018-08" db="EMBL/GenBank/DDBJ databases">
        <title>Genome and evolution of the arbuscular mycorrhizal fungus Diversispora epigaea (formerly Glomus versiforme) and its bacterial endosymbionts.</title>
        <authorList>
            <person name="Sun X."/>
            <person name="Fei Z."/>
            <person name="Harrison M."/>
        </authorList>
    </citation>
    <scope>NUCLEOTIDE SEQUENCE [LARGE SCALE GENOMIC DNA]</scope>
    <source>
        <strain evidence="1 2">IT104</strain>
    </source>
</reference>
<gene>
    <name evidence="1" type="ORF">Glove_606g83</name>
</gene>
<evidence type="ECO:0000313" key="2">
    <source>
        <dbReference type="Proteomes" id="UP000266861"/>
    </source>
</evidence>
<dbReference type="OrthoDB" id="10565772at2759"/>
<dbReference type="AlphaFoldDB" id="A0A397G6Y3"/>
<evidence type="ECO:0000313" key="1">
    <source>
        <dbReference type="EMBL" id="RHZ46772.1"/>
    </source>
</evidence>
<sequence>MAPRYNKWFMYRANIVSVHEGRLLITDLGLSQPLEILEMIKSGKSDPLINETPEDYFKCMERQSKAKTNYRKYL</sequence>
<accession>A0A397G6Y3</accession>
<proteinExistence type="predicted"/>
<comment type="caution">
    <text evidence="1">The sequence shown here is derived from an EMBL/GenBank/DDBJ whole genome shotgun (WGS) entry which is preliminary data.</text>
</comment>
<keyword evidence="2" id="KW-1185">Reference proteome</keyword>
<name>A0A397G6Y3_9GLOM</name>
<dbReference type="EMBL" id="PQFF01000504">
    <property type="protein sequence ID" value="RHZ46772.1"/>
    <property type="molecule type" value="Genomic_DNA"/>
</dbReference>
<protein>
    <submittedName>
        <fullName evidence="1">Uncharacterized protein</fullName>
    </submittedName>
</protein>
<dbReference type="Proteomes" id="UP000266861">
    <property type="component" value="Unassembled WGS sequence"/>
</dbReference>